<dbReference type="PANTHER" id="PTHR23080:SF133">
    <property type="entry name" value="SI:CH211-262I1.5-RELATED"/>
    <property type="match status" value="1"/>
</dbReference>
<sequence>MSIRGLAPSNETIGNIRFNERAVNVSAQEVLYLRQEVRDESQGIKDQLGEKVESTAQEVQRLGQEVREEAQSMKDQFGGEAKTTTEEVRRLGQQVRDEAQGIKDQLGGKVESTAQEVQRLRQELRDEAQDMKDQLELGGRPKSVGGVKLLMWMNCETIPDPHPQRETSRTVAIASQGTQACVEELGVTGTSERTDLDTQDTRAGRHEKVVTGVKRKAVEPVISVGLQRAGRPESVGEAGHLNDMAQKYLVTKDVLKEFDVIEVNMTTTIQMEDYMPAHIEIAAPKLMSQQNATYSSYRGMNSFKVIIGVAPNGVITYVSDLFPGSVSDKVMVKESGFCKHLSAGDLVLADKGFLISDVVPRGVSVNIPPFLNNGKFTESEARATKSIARCRIHVERANARLKSFRILGFIPAFLRCHADKCKSFIK</sequence>
<dbReference type="Pfam" id="PF13359">
    <property type="entry name" value="DDE_Tnp_4"/>
    <property type="match status" value="1"/>
</dbReference>
<evidence type="ECO:0000256" key="1">
    <source>
        <dbReference type="ARBA" id="ARBA00001968"/>
    </source>
</evidence>
<name>A0A2B4RSR9_STYPI</name>
<dbReference type="OrthoDB" id="428577at2759"/>
<feature type="coiled-coil region" evidence="3">
    <location>
        <begin position="45"/>
        <end position="76"/>
    </location>
</feature>
<dbReference type="InterPro" id="IPR027806">
    <property type="entry name" value="HARBI1_dom"/>
</dbReference>
<comment type="cofactor">
    <cofactor evidence="1">
        <name>a divalent metal cation</name>
        <dbReference type="ChEBI" id="CHEBI:60240"/>
    </cofactor>
</comment>
<comment type="caution">
    <text evidence="5">The sequence shown here is derived from an EMBL/GenBank/DDBJ whole genome shotgun (WGS) entry which is preliminary data.</text>
</comment>
<dbReference type="STRING" id="50429.A0A2B4RSR9"/>
<dbReference type="EMBL" id="LSMT01000367">
    <property type="protein sequence ID" value="PFX19305.1"/>
    <property type="molecule type" value="Genomic_DNA"/>
</dbReference>
<organism evidence="5 6">
    <name type="scientific">Stylophora pistillata</name>
    <name type="common">Smooth cauliflower coral</name>
    <dbReference type="NCBI Taxonomy" id="50429"/>
    <lineage>
        <taxon>Eukaryota</taxon>
        <taxon>Metazoa</taxon>
        <taxon>Cnidaria</taxon>
        <taxon>Anthozoa</taxon>
        <taxon>Hexacorallia</taxon>
        <taxon>Scleractinia</taxon>
        <taxon>Astrocoeniina</taxon>
        <taxon>Pocilloporidae</taxon>
        <taxon>Stylophora</taxon>
    </lineage>
</organism>
<reference evidence="6" key="1">
    <citation type="journal article" date="2017" name="bioRxiv">
        <title>Comparative analysis of the genomes of Stylophora pistillata and Acropora digitifera provides evidence for extensive differences between species of corals.</title>
        <authorList>
            <person name="Voolstra C.R."/>
            <person name="Li Y."/>
            <person name="Liew Y.J."/>
            <person name="Baumgarten S."/>
            <person name="Zoccola D."/>
            <person name="Flot J.-F."/>
            <person name="Tambutte S."/>
            <person name="Allemand D."/>
            <person name="Aranda M."/>
        </authorList>
    </citation>
    <scope>NUCLEOTIDE SEQUENCE [LARGE SCALE GENOMIC DNA]</scope>
</reference>
<dbReference type="Gene3D" id="1.20.120.20">
    <property type="entry name" value="Apolipoprotein"/>
    <property type="match status" value="1"/>
</dbReference>
<feature type="coiled-coil region" evidence="3">
    <location>
        <begin position="103"/>
        <end position="137"/>
    </location>
</feature>
<protein>
    <recommendedName>
        <fullName evidence="4">DDE Tnp4 domain-containing protein</fullName>
    </recommendedName>
</protein>
<keyword evidence="3" id="KW-0175">Coiled coil</keyword>
<accession>A0A2B4RSR9</accession>
<dbReference type="PANTHER" id="PTHR23080">
    <property type="entry name" value="THAP DOMAIN PROTEIN"/>
    <property type="match status" value="1"/>
</dbReference>
<evidence type="ECO:0000256" key="2">
    <source>
        <dbReference type="ARBA" id="ARBA00022723"/>
    </source>
</evidence>
<dbReference type="GO" id="GO:0046872">
    <property type="term" value="F:metal ion binding"/>
    <property type="evidence" value="ECO:0007669"/>
    <property type="project" value="UniProtKB-KW"/>
</dbReference>
<evidence type="ECO:0000313" key="5">
    <source>
        <dbReference type="EMBL" id="PFX19305.1"/>
    </source>
</evidence>
<proteinExistence type="predicted"/>
<keyword evidence="2" id="KW-0479">Metal-binding</keyword>
<evidence type="ECO:0000256" key="3">
    <source>
        <dbReference type="SAM" id="Coils"/>
    </source>
</evidence>
<evidence type="ECO:0000313" key="6">
    <source>
        <dbReference type="Proteomes" id="UP000225706"/>
    </source>
</evidence>
<dbReference type="AlphaFoldDB" id="A0A2B4RSR9"/>
<gene>
    <name evidence="5" type="ORF">AWC38_SpisGene16293</name>
</gene>
<keyword evidence="6" id="KW-1185">Reference proteome</keyword>
<dbReference type="Proteomes" id="UP000225706">
    <property type="component" value="Unassembled WGS sequence"/>
</dbReference>
<feature type="domain" description="DDE Tnp4" evidence="4">
    <location>
        <begin position="278"/>
        <end position="408"/>
    </location>
</feature>
<evidence type="ECO:0000259" key="4">
    <source>
        <dbReference type="Pfam" id="PF13359"/>
    </source>
</evidence>